<organism evidence="2 3">
    <name type="scientific">Pseudomonas caspiana</name>
    <dbReference type="NCBI Taxonomy" id="1451454"/>
    <lineage>
        <taxon>Bacteria</taxon>
        <taxon>Pseudomonadati</taxon>
        <taxon>Pseudomonadota</taxon>
        <taxon>Gammaproteobacteria</taxon>
        <taxon>Pseudomonadales</taxon>
        <taxon>Pseudomonadaceae</taxon>
        <taxon>Pseudomonas</taxon>
    </lineage>
</organism>
<dbReference type="OrthoDB" id="5406083at2"/>
<proteinExistence type="predicted"/>
<dbReference type="CDD" id="cd20705">
    <property type="entry name" value="MIX_I"/>
    <property type="match status" value="1"/>
</dbReference>
<gene>
    <name evidence="2" type="ORF">AUC60_23275</name>
</gene>
<feature type="transmembrane region" description="Helical" evidence="1">
    <location>
        <begin position="945"/>
        <end position="965"/>
    </location>
</feature>
<keyword evidence="1" id="KW-1133">Transmembrane helix</keyword>
<sequence length="1239" mass="137871">MSHNVGDLSRGPCCEINKLIVQVVGNDHPASQRLAFYERDSDKRLDALTAQDCPETITAFMCAPSMLHVWDWSGEPRHRMMLEVDSECGPPILLPLPDVGITVRQLDQQHNQIVPILPFVALPGTNSAHDHGTPVLCRAGYIYVFLGNRLWRELEVHVTDEGTTYHDIDLDRFRIEGEYADDARLATGKGLDDIWLPANWNNKRVEAELCFSEVQLNHARLKRLEQDPALRKQRCQRPDLRVAQDASNRRFQDKPDGMAMLEAFSAFDAFDVISQSETSAAHTTWLNLRQHAFPVSVPAPQRGRQIGLEWMLDQPAQYLCDLSGQFLATAFKAARQHVQACEDGKAAYRQQRLETGAWAQRLEQIVEPEAEHNSGLWEPHPPAEDVLSNARTRHLYGVMLEDAHYRMRHLNTRIQEQQQLLELCGARAQQYGHHGSALLVQQLIVPVSIGGLKNPMHQQLEHLKEQGRLDINRFTATGERTQVWRSLEMSQSLLCECLQQPHTEQSLADYASQDGFKYAASLYFISQMFVTLALRPAAYDPLAVSGDITDAVTLLSLYSPKESAGQRWLAKVVNDPEHPLHRMLWPDVEQQDLNAPYQPPSTPEVNQGDGQFRATELAIIGRSNFFPPTSPGDINSLFLATLLKSGNLNSTLTTAAKGAAGALIAVHENLQGAVEAAEQALHKAKQAGTRQSSTPWRASTAIQRRGVAQLRSMLPDTFGDLHFLARAEAHHKEYYVFGLDDLPEQPNRSAQTYGVYRNQNGVMKSPAERHGYAEQPVILSPDRKVLGMPGQHPTAISVRGANQRFNEAWQKELMDSAADTAERASAIEKAAKQLNGLRSNGFFKVLNSVPFAGAVVALELWNLRNELEAYSQTSREKGKYRAAAGIVGAGFDLIIAMEALTVRLSGSKSVLAAGRKTLLTISEASAERLLGPLSEYLVKEFSARLFAQIGAGLIFSGISLHEAWYSYQWDDNGYIGYLLMATGGFVGTASNFIVGSSLFLGLSPAGWISLFLIVVGVLVVYLLSSSSLKDWLKKGPFGTDPHNIAEHLSDPQRAFHYLVSLLANIRISIDRNPDFKPNAKLDFRDSVPFEVRSANTRIRIESNLSGLMNGLGQPGIAAFCALERVESFYDGYGGHTVQNSSYSVTQPTCHRLWPDALEIFVSTPNSYPAEPQANLPALYHVWRVRAQFSVNDGPHTWVFPAPPPKDPTPFGPPYTRPDFENTARLFWADETEHRAKTEQ</sequence>
<dbReference type="EMBL" id="LOHF01000026">
    <property type="protein sequence ID" value="OUM71535.1"/>
    <property type="molecule type" value="Genomic_DNA"/>
</dbReference>
<accession>A0A1Y3NVA8</accession>
<comment type="caution">
    <text evidence="2">The sequence shown here is derived from an EMBL/GenBank/DDBJ whole genome shotgun (WGS) entry which is preliminary data.</text>
</comment>
<keyword evidence="1" id="KW-0812">Transmembrane</keyword>
<reference evidence="2 3" key="1">
    <citation type="journal article" date="2017" name="Syst. Appl. Microbiol.">
        <title>Pseudomonas caspiana sp. nov., a citrus pathogen in the Pseudomonas syringae phylogenetic group.</title>
        <authorList>
            <person name="Busquets A."/>
            <person name="Gomila M."/>
            <person name="Beiki F."/>
            <person name="Mulet M."/>
            <person name="Rahimian H."/>
            <person name="Garcia-Valdes E."/>
            <person name="Lalucat J."/>
        </authorList>
    </citation>
    <scope>NUCLEOTIDE SEQUENCE [LARGE SCALE GENOMIC DNA]</scope>
    <source>
        <strain evidence="2 3">FBF102</strain>
    </source>
</reference>
<evidence type="ECO:0000256" key="1">
    <source>
        <dbReference type="SAM" id="Phobius"/>
    </source>
</evidence>
<name>A0A1Y3NVA8_9PSED</name>
<feature type="transmembrane region" description="Helical" evidence="1">
    <location>
        <begin position="977"/>
        <end position="999"/>
    </location>
</feature>
<keyword evidence="1" id="KW-0472">Membrane</keyword>
<protein>
    <submittedName>
        <fullName evidence="2">Uncharacterized protein</fullName>
    </submittedName>
</protein>
<keyword evidence="3" id="KW-1185">Reference proteome</keyword>
<evidence type="ECO:0000313" key="2">
    <source>
        <dbReference type="EMBL" id="OUM71535.1"/>
    </source>
</evidence>
<dbReference type="AlphaFoldDB" id="A0A1Y3NVA8"/>
<dbReference type="Proteomes" id="UP000195440">
    <property type="component" value="Unassembled WGS sequence"/>
</dbReference>
<dbReference type="RefSeq" id="WP_087273391.1">
    <property type="nucleotide sequence ID" value="NZ_JBJGBV010000006.1"/>
</dbReference>
<evidence type="ECO:0000313" key="3">
    <source>
        <dbReference type="Proteomes" id="UP000195440"/>
    </source>
</evidence>
<feature type="transmembrane region" description="Helical" evidence="1">
    <location>
        <begin position="1005"/>
        <end position="1024"/>
    </location>
</feature>